<name>A0A975U4S3_9PROT</name>
<evidence type="ECO:0000313" key="3">
    <source>
        <dbReference type="Proteomes" id="UP000694001"/>
    </source>
</evidence>
<dbReference type="InterPro" id="IPR051207">
    <property type="entry name" value="ComplexI_NDUFA9_subunit"/>
</dbReference>
<evidence type="ECO:0000313" key="2">
    <source>
        <dbReference type="EMBL" id="QXM26360.1"/>
    </source>
</evidence>
<dbReference type="Proteomes" id="UP000694001">
    <property type="component" value="Chromosome"/>
</dbReference>
<dbReference type="FunFam" id="3.40.50.720:FF:000702">
    <property type="entry name" value="NADH dehydrogenase (Ubiquinone)"/>
    <property type="match status" value="1"/>
</dbReference>
<dbReference type="Pfam" id="PF01370">
    <property type="entry name" value="Epimerase"/>
    <property type="match status" value="1"/>
</dbReference>
<proteinExistence type="predicted"/>
<dbReference type="PANTHER" id="PTHR12126:SF11">
    <property type="entry name" value="NADH DEHYDROGENASE [UBIQUINONE] 1 ALPHA SUBCOMPLEX SUBUNIT 9, MITOCHONDRIAL"/>
    <property type="match status" value="1"/>
</dbReference>
<sequence length="315" mass="33236">MATAAGSVATVFGGSGFIGRYIVKRLAAHGHTVRIAGRDPERALSLKPMGFPGQIVPVRAAVTDPRAVAAAVSGAAIVVNCVGILFETRRSSFAALQGEAPGIIGRAAAEAGAGRVVHLSAIGADASSPSVYARTKAQGEAAIRSAFPAATILRPSIVFGPEDGFFNRFGALARLLPALPVYGGGRTRFQPVYVGDVADAAIAAIERPDAAGRTYELGGPRIYTFRELIEYILAETGRRRLVIDLPFSVGELQARLFELLPSPPLTRDQLLLLRRDNVVSEGALTLADLGITPKAIEAIVPSYLARFRPWSRRAA</sequence>
<protein>
    <submittedName>
        <fullName evidence="2">Complex I NDUFA9 subunit family protein</fullName>
    </submittedName>
</protein>
<dbReference type="PANTHER" id="PTHR12126">
    <property type="entry name" value="NADH-UBIQUINONE OXIDOREDUCTASE 39 KDA SUBUNIT-RELATED"/>
    <property type="match status" value="1"/>
</dbReference>
<dbReference type="EMBL" id="CP076448">
    <property type="protein sequence ID" value="QXM26360.1"/>
    <property type="molecule type" value="Genomic_DNA"/>
</dbReference>
<dbReference type="KEGG" id="elio:KO353_14235"/>
<feature type="domain" description="NAD-dependent epimerase/dehydratase" evidence="1">
    <location>
        <begin position="10"/>
        <end position="218"/>
    </location>
</feature>
<accession>A0A975U4S3</accession>
<organism evidence="2 3">
    <name type="scientific">Elioraea tepida</name>
    <dbReference type="NCBI Taxonomy" id="2843330"/>
    <lineage>
        <taxon>Bacteria</taxon>
        <taxon>Pseudomonadati</taxon>
        <taxon>Pseudomonadota</taxon>
        <taxon>Alphaproteobacteria</taxon>
        <taxon>Acetobacterales</taxon>
        <taxon>Elioraeaceae</taxon>
        <taxon>Elioraea</taxon>
    </lineage>
</organism>
<gene>
    <name evidence="2" type="ORF">KO353_14235</name>
</gene>
<dbReference type="AlphaFoldDB" id="A0A975U4S3"/>
<evidence type="ECO:0000259" key="1">
    <source>
        <dbReference type="Pfam" id="PF01370"/>
    </source>
</evidence>
<reference evidence="2" key="1">
    <citation type="submission" date="2021-06" db="EMBL/GenBank/DDBJ databases">
        <title>Elioraea tepida, sp. nov., a moderately thermophilic aerobic anoxygenic phototrophic bacterium isolated from an alkaline siliceous hot spring mat community in Yellowstone National Park, WY, USA.</title>
        <authorList>
            <person name="Saini M.K."/>
            <person name="Yoshida S."/>
            <person name="Sebastian A."/>
            <person name="Hirose S."/>
            <person name="Hara E."/>
            <person name="Tamaki H."/>
            <person name="Soulier N.T."/>
            <person name="Albert I."/>
            <person name="Hanada S."/>
            <person name="Bryant D.A."/>
            <person name="Tank M."/>
        </authorList>
    </citation>
    <scope>NUCLEOTIDE SEQUENCE</scope>
    <source>
        <strain evidence="2">MS-P2</strain>
    </source>
</reference>
<keyword evidence="3" id="KW-1185">Reference proteome</keyword>
<dbReference type="CDD" id="cd05271">
    <property type="entry name" value="NDUFA9_like_SDR_a"/>
    <property type="match status" value="1"/>
</dbReference>
<dbReference type="GO" id="GO:0044877">
    <property type="term" value="F:protein-containing complex binding"/>
    <property type="evidence" value="ECO:0007669"/>
    <property type="project" value="TreeGrafter"/>
</dbReference>
<dbReference type="InterPro" id="IPR001509">
    <property type="entry name" value="Epimerase_deHydtase"/>
</dbReference>